<dbReference type="GO" id="GO:0000723">
    <property type="term" value="P:telomere maintenance"/>
    <property type="evidence" value="ECO:0007669"/>
    <property type="project" value="TreeGrafter"/>
</dbReference>
<dbReference type="GeneID" id="62193831"/>
<name>A0A875RYJ3_EENNA</name>
<protein>
    <submittedName>
        <fullName evidence="4">Uncharacterized protein</fullName>
    </submittedName>
</protein>
<keyword evidence="5" id="KW-1185">Reference proteome</keyword>
<dbReference type="KEGG" id="bnn:FOA43_000430"/>
<evidence type="ECO:0000256" key="1">
    <source>
        <dbReference type="ARBA" id="ARBA00022722"/>
    </source>
</evidence>
<evidence type="ECO:0000256" key="2">
    <source>
        <dbReference type="ARBA" id="ARBA00022801"/>
    </source>
</evidence>
<dbReference type="OrthoDB" id="3997164at2759"/>
<proteinExistence type="predicted"/>
<keyword evidence="2" id="KW-0378">Hydrolase</keyword>
<dbReference type="GO" id="GO:0003684">
    <property type="term" value="F:damaged DNA binding"/>
    <property type="evidence" value="ECO:0007669"/>
    <property type="project" value="TreeGrafter"/>
</dbReference>
<evidence type="ECO:0000313" key="5">
    <source>
        <dbReference type="Proteomes" id="UP000662931"/>
    </source>
</evidence>
<dbReference type="GO" id="GO:0036297">
    <property type="term" value="P:interstrand cross-link repair"/>
    <property type="evidence" value="ECO:0007669"/>
    <property type="project" value="TreeGrafter"/>
</dbReference>
<dbReference type="InterPro" id="IPR036866">
    <property type="entry name" value="RibonucZ/Hydroxyglut_hydro"/>
</dbReference>
<dbReference type="GO" id="GO:0035312">
    <property type="term" value="F:5'-3' DNA exonuclease activity"/>
    <property type="evidence" value="ECO:0007669"/>
    <property type="project" value="TreeGrafter"/>
</dbReference>
<dbReference type="Proteomes" id="UP000662931">
    <property type="component" value="Chromosome 1"/>
</dbReference>
<sequence length="580" mass="67499">MTHHLAGFGSNSLNDIVVFCTDATKQLIRGFHNIEYDKNLEKIRVCRFNETISLHNGTLKVTFIPVYHCIGSAMILLEAPDHKILYTGDARFDSPILKLVSMNHRLLEYIANSAWLDTIYLDTTFSYRSKNIQIMDRYIGIEMLIQSIQTYPIGTKFNLINTTCGFEDVWMRLAWKFGVSSLAFDESLRKRFELLRKVRDKFELMTNPVDNFLNFLGLHQSEAKGKPTDQSSPYSFYVGKGFEGCDVRVSAAINITSREFNQRYIGKGKGEFKKLVIDDQNTYSGTFAYHINDRVSIDLTQRYLPFPERGILLPTELKFVFSRHSSCQECLKFLAAFKGNVREVYPTVYNTEAWIRGFSMQRYFGNFCMRNSFRFDREMNEKYGSSAISFTEPVKLANYWPTESNPYRRHLDLLGQSGGIKGEKVERGTSLYRIRKLRKYRKLHHSDNREKVFEQSENHQKVFKSHKVPEMNITNSESSSNDNDRHMEEAVIAKQLQLTSRKEIMDSISISIDYSVIESSTTTETDSEPQKAELNRWNDYVVEPTKEFGNCEEPISVKDIYCQKYNRRRADVRHRILKIL</sequence>
<gene>
    <name evidence="4" type="ORF">FOA43_000430</name>
</gene>
<dbReference type="EMBL" id="CP064812">
    <property type="protein sequence ID" value="QPG73125.1"/>
    <property type="molecule type" value="Genomic_DNA"/>
</dbReference>
<keyword evidence="1" id="KW-0540">Nuclease</keyword>
<dbReference type="PANTHER" id="PTHR23240:SF8">
    <property type="entry name" value="PROTEIN ARTEMIS"/>
    <property type="match status" value="1"/>
</dbReference>
<dbReference type="AlphaFoldDB" id="A0A875RYJ3"/>
<keyword evidence="3" id="KW-0269">Exonuclease</keyword>
<dbReference type="PANTHER" id="PTHR23240">
    <property type="entry name" value="DNA CROSS-LINK REPAIR PROTEIN PSO2/SNM1-RELATED"/>
    <property type="match status" value="1"/>
</dbReference>
<dbReference type="GO" id="GO:0006303">
    <property type="term" value="P:double-strand break repair via nonhomologous end joining"/>
    <property type="evidence" value="ECO:0007669"/>
    <property type="project" value="TreeGrafter"/>
</dbReference>
<evidence type="ECO:0000256" key="3">
    <source>
        <dbReference type="ARBA" id="ARBA00022839"/>
    </source>
</evidence>
<accession>A0A875RYJ3</accession>
<reference evidence="4" key="1">
    <citation type="submission" date="2020-10" db="EMBL/GenBank/DDBJ databases">
        <authorList>
            <person name="Roach M.J.R."/>
        </authorList>
    </citation>
    <scope>NUCLEOTIDE SEQUENCE</scope>
    <source>
        <strain evidence="4">CBS 1945</strain>
    </source>
</reference>
<organism evidence="4 5">
    <name type="scientific">Eeniella nana</name>
    <name type="common">Yeast</name>
    <name type="synonym">Brettanomyces nanus</name>
    <dbReference type="NCBI Taxonomy" id="13502"/>
    <lineage>
        <taxon>Eukaryota</taxon>
        <taxon>Fungi</taxon>
        <taxon>Dikarya</taxon>
        <taxon>Ascomycota</taxon>
        <taxon>Saccharomycotina</taxon>
        <taxon>Pichiomycetes</taxon>
        <taxon>Pichiales</taxon>
        <taxon>Pichiaceae</taxon>
        <taxon>Brettanomyces</taxon>
    </lineage>
</organism>
<dbReference type="SUPFAM" id="SSF56281">
    <property type="entry name" value="Metallo-hydrolase/oxidoreductase"/>
    <property type="match status" value="1"/>
</dbReference>
<dbReference type="RefSeq" id="XP_038776690.1">
    <property type="nucleotide sequence ID" value="XM_038920762.1"/>
</dbReference>
<dbReference type="Gene3D" id="3.60.15.10">
    <property type="entry name" value="Ribonuclease Z/Hydroxyacylglutathione hydrolase-like"/>
    <property type="match status" value="1"/>
</dbReference>
<evidence type="ECO:0000313" key="4">
    <source>
        <dbReference type="EMBL" id="QPG73125.1"/>
    </source>
</evidence>